<dbReference type="EMBL" id="CADEAL010000058">
    <property type="protein sequence ID" value="CAB1413555.1"/>
    <property type="molecule type" value="Genomic_DNA"/>
</dbReference>
<sequence length="119" mass="13128">MSTCELSSESRSGLETLYQLTGCHFTCFHSMKQSHGSHGPSQLSSSCSSAFDAAVLTPRDCLIDTGVGGENRRWQEERNMGREGGGFETHSAPAESKEIEKLSAAPGRNKQRPERWRPR</sequence>
<protein>
    <submittedName>
        <fullName evidence="2">Uncharacterized protein</fullName>
    </submittedName>
</protein>
<evidence type="ECO:0000256" key="1">
    <source>
        <dbReference type="SAM" id="MobiDB-lite"/>
    </source>
</evidence>
<gene>
    <name evidence="2" type="ORF">PLEPLA_LOCUS1255</name>
</gene>
<keyword evidence="3" id="KW-1185">Reference proteome</keyword>
<comment type="caution">
    <text evidence="2">The sequence shown here is derived from an EMBL/GenBank/DDBJ whole genome shotgun (WGS) entry which is preliminary data.</text>
</comment>
<feature type="compositionally biased region" description="Basic and acidic residues" evidence="1">
    <location>
        <begin position="70"/>
        <end position="81"/>
    </location>
</feature>
<name>A0A9N7TIG6_PLEPL</name>
<reference evidence="2" key="1">
    <citation type="submission" date="2020-03" db="EMBL/GenBank/DDBJ databases">
        <authorList>
            <person name="Weist P."/>
        </authorList>
    </citation>
    <scope>NUCLEOTIDE SEQUENCE</scope>
</reference>
<proteinExistence type="predicted"/>
<evidence type="ECO:0000313" key="3">
    <source>
        <dbReference type="Proteomes" id="UP001153269"/>
    </source>
</evidence>
<evidence type="ECO:0000313" key="2">
    <source>
        <dbReference type="EMBL" id="CAB1413555.1"/>
    </source>
</evidence>
<organism evidence="2 3">
    <name type="scientific">Pleuronectes platessa</name>
    <name type="common">European plaice</name>
    <dbReference type="NCBI Taxonomy" id="8262"/>
    <lineage>
        <taxon>Eukaryota</taxon>
        <taxon>Metazoa</taxon>
        <taxon>Chordata</taxon>
        <taxon>Craniata</taxon>
        <taxon>Vertebrata</taxon>
        <taxon>Euteleostomi</taxon>
        <taxon>Actinopterygii</taxon>
        <taxon>Neopterygii</taxon>
        <taxon>Teleostei</taxon>
        <taxon>Neoteleostei</taxon>
        <taxon>Acanthomorphata</taxon>
        <taxon>Carangaria</taxon>
        <taxon>Pleuronectiformes</taxon>
        <taxon>Pleuronectoidei</taxon>
        <taxon>Pleuronectidae</taxon>
        <taxon>Pleuronectes</taxon>
    </lineage>
</organism>
<dbReference type="Proteomes" id="UP001153269">
    <property type="component" value="Unassembled WGS sequence"/>
</dbReference>
<feature type="region of interest" description="Disordered" evidence="1">
    <location>
        <begin position="66"/>
        <end position="119"/>
    </location>
</feature>
<accession>A0A9N7TIG6</accession>
<dbReference type="AlphaFoldDB" id="A0A9N7TIG6"/>